<accession>A0A2T5GMB1</accession>
<dbReference type="GO" id="GO:0009279">
    <property type="term" value="C:cell outer membrane"/>
    <property type="evidence" value="ECO:0007669"/>
    <property type="project" value="UniProtKB-SubCell"/>
</dbReference>
<evidence type="ECO:0000256" key="6">
    <source>
        <dbReference type="ARBA" id="ARBA00023004"/>
    </source>
</evidence>
<evidence type="ECO:0000256" key="7">
    <source>
        <dbReference type="ARBA" id="ARBA00023065"/>
    </source>
</evidence>
<feature type="compositionally biased region" description="Polar residues" evidence="13">
    <location>
        <begin position="28"/>
        <end position="49"/>
    </location>
</feature>
<evidence type="ECO:0000256" key="2">
    <source>
        <dbReference type="ARBA" id="ARBA00022448"/>
    </source>
</evidence>
<evidence type="ECO:0000313" key="18">
    <source>
        <dbReference type="Proteomes" id="UP000244189"/>
    </source>
</evidence>
<dbReference type="PROSITE" id="PS52016">
    <property type="entry name" value="TONB_DEPENDENT_REC_3"/>
    <property type="match status" value="1"/>
</dbReference>
<evidence type="ECO:0000256" key="11">
    <source>
        <dbReference type="PROSITE-ProRule" id="PRU01360"/>
    </source>
</evidence>
<keyword evidence="18" id="KW-1185">Reference proteome</keyword>
<evidence type="ECO:0000256" key="10">
    <source>
        <dbReference type="ARBA" id="ARBA00023237"/>
    </source>
</evidence>
<keyword evidence="3 11" id="KW-1134">Transmembrane beta strand</keyword>
<comment type="similarity">
    <text evidence="11 12">Belongs to the TonB-dependent receptor family.</text>
</comment>
<dbReference type="Pfam" id="PF07715">
    <property type="entry name" value="Plug"/>
    <property type="match status" value="1"/>
</dbReference>
<evidence type="ECO:0000256" key="9">
    <source>
        <dbReference type="ARBA" id="ARBA00023136"/>
    </source>
</evidence>
<evidence type="ECO:0000313" key="17">
    <source>
        <dbReference type="EMBL" id="PTQ60469.1"/>
    </source>
</evidence>
<sequence length="972" mass="103340">MRMIAYLLSAAATTTLVTPVFAQQATSTVEAQTTPSQGTANASVDGQTNAATDADTTRAASAASAVSETGNSSDIVITATRRSERLSNVPIAVSAVGQAALQNSGGSDIRSLNQLAPSLLISSTGNESNASARIRGIGTVGDNPGLESSVAVFIDGVYRSRTGVGLNELGEIDRVEVLRGPQGTLFGRNASAGLINIITRSPEFDWHGNAEATYGNYDQKRIAAGITGPLIAEKLAFRVDGVYVKRDGFYKNVTAANGTESRINDRDRYFVRGQLLFNPTSQLSFRVIGDYSHRKESCCGAVYYSQVETTDPTANTAGVAPFFGTVNADGAVTNNASNRIVDILRRQGAVFPLAGNKADPFSRQVAVTPGQTYRNTTKDYGGSVQADWDLGGATFTSITAYREYKSGNASDIDYTNIDLTHRADDGNAYRQFHTFTQEARLQGSLFNDKLDWLVGGFYSKENLKLVDNAVFGSQYGQFAACRLVATVSPNVALQNQNNPGCMSAIGRATITGAFGAAGGLITSALDRLTGGPGLGGGVNNVGDSGSIYRQKSENYAFFTHNILHLTDKLSLTGGLRYTHETKKFNAKFNNNNSVCPIQQAALAPLTRTQSGATAFAQGIVTLTCTGNSSTALNGLNLNDSFGDGEFTGTAVLSWKPFTKLLTYASYAKGYKAGGYNLDRSDLGGVNGVLSARSNADAAGLRFNAEKVNNYEIGAKFNTRQFTLNVAAFRQEFTDFQLNTFNGSIFVVQNVQGCKDNLNGLDSDNGFNPVTGAQTGTCAPNRAKKAGVISQGVELEATMSPIKQVTFTAGYTYADTFARKNLVGSSTTGEALDRALFLLPGSQLSNAPKNVVTTSFAWTPDIGKNGLSGLFYVDSRLSSDYNTGSDLAPEKKQDGFAVVNARVGLRGKDQIWALEFWAQNVFNKNYIQVAFNTPFQGAGSSANVAAYGGTGNALYSAFLAEPRTYGLTLRSRF</sequence>
<keyword evidence="17" id="KW-0675">Receptor</keyword>
<keyword evidence="5 11" id="KW-0812">Transmembrane</keyword>
<protein>
    <submittedName>
        <fullName evidence="17">Outer membrane receptor protein involved in Fe transport</fullName>
    </submittedName>
</protein>
<evidence type="ECO:0000256" key="3">
    <source>
        <dbReference type="ARBA" id="ARBA00022452"/>
    </source>
</evidence>
<organism evidence="17 18">
    <name type="scientific">Sphingomonas aurantiaca</name>
    <dbReference type="NCBI Taxonomy" id="185949"/>
    <lineage>
        <taxon>Bacteria</taxon>
        <taxon>Pseudomonadati</taxon>
        <taxon>Pseudomonadota</taxon>
        <taxon>Alphaproteobacteria</taxon>
        <taxon>Sphingomonadales</taxon>
        <taxon>Sphingomonadaceae</taxon>
        <taxon>Sphingomonas</taxon>
    </lineage>
</organism>
<dbReference type="PANTHER" id="PTHR32552:SF81">
    <property type="entry name" value="TONB-DEPENDENT OUTER MEMBRANE RECEPTOR"/>
    <property type="match status" value="1"/>
</dbReference>
<keyword evidence="7" id="KW-0406">Ion transport</keyword>
<proteinExistence type="inferred from homology"/>
<feature type="compositionally biased region" description="Low complexity" evidence="13">
    <location>
        <begin position="50"/>
        <end position="65"/>
    </location>
</feature>
<dbReference type="Pfam" id="PF00593">
    <property type="entry name" value="TonB_dep_Rec_b-barrel"/>
    <property type="match status" value="1"/>
</dbReference>
<keyword evidence="14" id="KW-0732">Signal</keyword>
<keyword evidence="4" id="KW-0410">Iron transport</keyword>
<evidence type="ECO:0000256" key="5">
    <source>
        <dbReference type="ARBA" id="ARBA00022692"/>
    </source>
</evidence>
<dbReference type="Proteomes" id="UP000244189">
    <property type="component" value="Unassembled WGS sequence"/>
</dbReference>
<dbReference type="GO" id="GO:0006826">
    <property type="term" value="P:iron ion transport"/>
    <property type="evidence" value="ECO:0007669"/>
    <property type="project" value="UniProtKB-KW"/>
</dbReference>
<dbReference type="AlphaFoldDB" id="A0A2T5GMB1"/>
<keyword evidence="9 11" id="KW-0472">Membrane</keyword>
<evidence type="ECO:0000256" key="14">
    <source>
        <dbReference type="SAM" id="SignalP"/>
    </source>
</evidence>
<dbReference type="Gene3D" id="2.40.170.20">
    <property type="entry name" value="TonB-dependent receptor, beta-barrel domain"/>
    <property type="match status" value="2"/>
</dbReference>
<feature type="signal peptide" evidence="14">
    <location>
        <begin position="1"/>
        <end position="22"/>
    </location>
</feature>
<keyword evidence="6" id="KW-0408">Iron</keyword>
<keyword evidence="8 12" id="KW-0798">TonB box</keyword>
<gene>
    <name evidence="17" type="ORF">C8J26_2181</name>
</gene>
<feature type="chain" id="PRO_5015507992" evidence="14">
    <location>
        <begin position="23"/>
        <end position="972"/>
    </location>
</feature>
<reference evidence="17 18" key="1">
    <citation type="submission" date="2018-04" db="EMBL/GenBank/DDBJ databases">
        <title>Genomic Encyclopedia of Type Strains, Phase III (KMG-III): the genomes of soil and plant-associated and newly described type strains.</title>
        <authorList>
            <person name="Whitman W."/>
        </authorList>
    </citation>
    <scope>NUCLEOTIDE SEQUENCE [LARGE SCALE GENOMIC DNA]</scope>
    <source>
        <strain evidence="17 18">MA101b</strain>
    </source>
</reference>
<dbReference type="EMBL" id="QAOG01000003">
    <property type="protein sequence ID" value="PTQ60469.1"/>
    <property type="molecule type" value="Genomic_DNA"/>
</dbReference>
<feature type="domain" description="TonB-dependent receptor-like beta-barrel" evidence="15">
    <location>
        <begin position="392"/>
        <end position="920"/>
    </location>
</feature>
<dbReference type="InterPro" id="IPR036942">
    <property type="entry name" value="Beta-barrel_TonB_sf"/>
</dbReference>
<keyword evidence="10 11" id="KW-0998">Cell outer membrane</keyword>
<name>A0A2T5GMB1_9SPHN</name>
<evidence type="ECO:0000259" key="15">
    <source>
        <dbReference type="Pfam" id="PF00593"/>
    </source>
</evidence>
<keyword evidence="2 11" id="KW-0813">Transport</keyword>
<dbReference type="SUPFAM" id="SSF56935">
    <property type="entry name" value="Porins"/>
    <property type="match status" value="1"/>
</dbReference>
<evidence type="ECO:0000259" key="16">
    <source>
        <dbReference type="Pfam" id="PF07715"/>
    </source>
</evidence>
<dbReference type="InterPro" id="IPR039426">
    <property type="entry name" value="TonB-dep_rcpt-like"/>
</dbReference>
<comment type="subcellular location">
    <subcellularLocation>
        <location evidence="1 11">Cell outer membrane</location>
        <topology evidence="1 11">Multi-pass membrane protein</topology>
    </subcellularLocation>
</comment>
<evidence type="ECO:0000256" key="4">
    <source>
        <dbReference type="ARBA" id="ARBA00022496"/>
    </source>
</evidence>
<evidence type="ECO:0000256" key="13">
    <source>
        <dbReference type="SAM" id="MobiDB-lite"/>
    </source>
</evidence>
<feature type="domain" description="TonB-dependent receptor plug" evidence="16">
    <location>
        <begin position="86"/>
        <end position="193"/>
    </location>
</feature>
<evidence type="ECO:0000256" key="8">
    <source>
        <dbReference type="ARBA" id="ARBA00023077"/>
    </source>
</evidence>
<dbReference type="PANTHER" id="PTHR32552">
    <property type="entry name" value="FERRICHROME IRON RECEPTOR-RELATED"/>
    <property type="match status" value="1"/>
</dbReference>
<evidence type="ECO:0000256" key="1">
    <source>
        <dbReference type="ARBA" id="ARBA00004571"/>
    </source>
</evidence>
<dbReference type="RefSeq" id="WP_107957903.1">
    <property type="nucleotide sequence ID" value="NZ_JASPFN010000001.1"/>
</dbReference>
<evidence type="ECO:0000256" key="12">
    <source>
        <dbReference type="RuleBase" id="RU003357"/>
    </source>
</evidence>
<dbReference type="InterPro" id="IPR000531">
    <property type="entry name" value="Beta-barrel_TonB"/>
</dbReference>
<comment type="caution">
    <text evidence="17">The sequence shown here is derived from an EMBL/GenBank/DDBJ whole genome shotgun (WGS) entry which is preliminary data.</text>
</comment>
<dbReference type="InterPro" id="IPR012910">
    <property type="entry name" value="Plug_dom"/>
</dbReference>
<feature type="region of interest" description="Disordered" evidence="13">
    <location>
        <begin position="28"/>
        <end position="65"/>
    </location>
</feature>